<comment type="caution">
    <text evidence="1">The sequence shown here is derived from an EMBL/GenBank/DDBJ whole genome shotgun (WGS) entry which is preliminary data.</text>
</comment>
<sequence>MKGEFTMPLEQGNKALKSDDYDTSIAAYTTKQVNVPKLPIASDEGFSNVVRDSNQNYWFTKQLSSNHVEVYVFVHSLAQLRTFQVNGKPSFYEYPDSVCIACEGEEWNGWIYEFAKDDPRMTHQWHVKGIFCDLKRKGNQLIVSSYHVEGDEALLTTFGDTGKKVTPLEEGYSPVNMMIADEGLYVAALSISSAQQDQILLLDDDFQIKSSFKLDFSPRTIHSWNGLLIVHGINGRTGKSDQLVYICPKTGQQEKFPIPSSELLKCTEQNLTFYNTESKVLAIWDHEEKEIISMREAERPYASNHF</sequence>
<dbReference type="EMBL" id="SWFM01000009">
    <property type="protein sequence ID" value="TKD67469.1"/>
    <property type="molecule type" value="Genomic_DNA"/>
</dbReference>
<accession>A0A4U1M984</accession>
<dbReference type="Proteomes" id="UP000310541">
    <property type="component" value="Unassembled WGS sequence"/>
</dbReference>
<protein>
    <recommendedName>
        <fullName evidence="3">WD40 repeat domain-containing protein</fullName>
    </recommendedName>
</protein>
<evidence type="ECO:0008006" key="3">
    <source>
        <dbReference type="Google" id="ProtNLM"/>
    </source>
</evidence>
<dbReference type="OrthoDB" id="2867711at2"/>
<name>A0A4U1M984_9BACL</name>
<gene>
    <name evidence="1" type="ORF">FBF83_19000</name>
</gene>
<proteinExistence type="predicted"/>
<evidence type="ECO:0000313" key="1">
    <source>
        <dbReference type="EMBL" id="TKD67469.1"/>
    </source>
</evidence>
<organism evidence="1 2">
    <name type="scientific">Guptibacillus hwajinpoensis</name>
    <dbReference type="NCBI Taxonomy" id="208199"/>
    <lineage>
        <taxon>Bacteria</taxon>
        <taxon>Bacillati</taxon>
        <taxon>Bacillota</taxon>
        <taxon>Bacilli</taxon>
        <taxon>Bacillales</taxon>
        <taxon>Guptibacillaceae</taxon>
        <taxon>Guptibacillus</taxon>
    </lineage>
</organism>
<evidence type="ECO:0000313" key="2">
    <source>
        <dbReference type="Proteomes" id="UP000310541"/>
    </source>
</evidence>
<reference evidence="1 2" key="1">
    <citation type="submission" date="2019-04" db="EMBL/GenBank/DDBJ databases">
        <title>Genome sequence of Bacillus hwajinpoensis strain Y2.</title>
        <authorList>
            <person name="Fair J.L."/>
            <person name="Maclea K.S."/>
        </authorList>
    </citation>
    <scope>NUCLEOTIDE SEQUENCE [LARGE SCALE GENOMIC DNA]</scope>
    <source>
        <strain evidence="1 2">Y2</strain>
    </source>
</reference>
<dbReference type="AlphaFoldDB" id="A0A4U1M984"/>
<dbReference type="RefSeq" id="WP_136948711.1">
    <property type="nucleotide sequence ID" value="NZ_SWFM01000009.1"/>
</dbReference>